<name>A0ABU4RQL5_9HYPH</name>
<dbReference type="Proteomes" id="UP001274321">
    <property type="component" value="Unassembled WGS sequence"/>
</dbReference>
<evidence type="ECO:0000313" key="2">
    <source>
        <dbReference type="Proteomes" id="UP001274321"/>
    </source>
</evidence>
<accession>A0ABU4RQL5</accession>
<dbReference type="InterPro" id="IPR012668">
    <property type="entry name" value="CHP02466"/>
</dbReference>
<organism evidence="1 2">
    <name type="scientific">Terrihabitans rhizophilus</name>
    <dbReference type="NCBI Taxonomy" id="3092662"/>
    <lineage>
        <taxon>Bacteria</taxon>
        <taxon>Pseudomonadati</taxon>
        <taxon>Pseudomonadota</taxon>
        <taxon>Alphaproteobacteria</taxon>
        <taxon>Hyphomicrobiales</taxon>
        <taxon>Terrihabitans</taxon>
    </lineage>
</organism>
<gene>
    <name evidence="1" type="ORF">SCD90_07575</name>
</gene>
<evidence type="ECO:0000313" key="1">
    <source>
        <dbReference type="EMBL" id="MDX6805920.1"/>
    </source>
</evidence>
<dbReference type="Pfam" id="PF13759">
    <property type="entry name" value="2OG-FeII_Oxy_5"/>
    <property type="match status" value="1"/>
</dbReference>
<dbReference type="Gene3D" id="2.60.120.620">
    <property type="entry name" value="q2cbj1_9rhob like domain"/>
    <property type="match status" value="1"/>
</dbReference>
<dbReference type="SUPFAM" id="SSF51197">
    <property type="entry name" value="Clavaminate synthase-like"/>
    <property type="match status" value="1"/>
</dbReference>
<reference evidence="1 2" key="1">
    <citation type="submission" date="2023-11" db="EMBL/GenBank/DDBJ databases">
        <authorList>
            <person name="Bao R."/>
        </authorList>
    </citation>
    <scope>NUCLEOTIDE SEQUENCE [LARGE SCALE GENOMIC DNA]</scope>
    <source>
        <strain evidence="1 2">PJ23</strain>
    </source>
</reference>
<sequence length="209" mass="22866">MSQTQFIGLFPIPVVRVSGLLDEDLIQSIVARTDATQQKEINAYSEGLSHSPIKGTDGDDLLARVGDLVMPSVVQFGEVLFGEALNWQIKEIWSNVLETGGRQAVHTHANSFISGVVYLTASHPSANIVFHKSLGGTDYIFSNHNKNAAVNAYNGSKWAMPEIVPGDLVLFPSYLLHEVPVNKGPRRMSVAFNAIPDRLDNLGYSVRFS</sequence>
<dbReference type="EMBL" id="JAXAFJ010000003">
    <property type="protein sequence ID" value="MDX6805920.1"/>
    <property type="molecule type" value="Genomic_DNA"/>
</dbReference>
<keyword evidence="2" id="KW-1185">Reference proteome</keyword>
<dbReference type="RefSeq" id="WP_319844040.1">
    <property type="nucleotide sequence ID" value="NZ_JAXAFJ010000003.1"/>
</dbReference>
<protein>
    <submittedName>
        <fullName evidence="1">2OG-Fe(II) oxygenase</fullName>
    </submittedName>
</protein>
<proteinExistence type="predicted"/>
<comment type="caution">
    <text evidence="1">The sequence shown here is derived from an EMBL/GenBank/DDBJ whole genome shotgun (WGS) entry which is preliminary data.</text>
</comment>